<dbReference type="WBParaSite" id="SMRG1_60350.1">
    <property type="protein sequence ID" value="SMRG1_60350.1"/>
    <property type="gene ID" value="SMRG1_60350"/>
</dbReference>
<feature type="compositionally biased region" description="Polar residues" evidence="1">
    <location>
        <begin position="654"/>
        <end position="674"/>
    </location>
</feature>
<dbReference type="PANTHER" id="PTHR22708">
    <property type="entry name" value="LEUCINE-RICH REPEAT-CONTAINING PROTEIN 56"/>
    <property type="match status" value="1"/>
</dbReference>
<dbReference type="InterPro" id="IPR032675">
    <property type="entry name" value="LRR_dom_sf"/>
</dbReference>
<dbReference type="PANTHER" id="PTHR22708:SF0">
    <property type="entry name" value="LEUCINE-RICH REPEAT-CONTAINING PROTEIN 56"/>
    <property type="match status" value="1"/>
</dbReference>
<sequence length="705" mass="79226">MAMTELQASSDIRPKSALVQIIEIQEKAVNPTPVLKRLSETRTDEFLSEQRLRELTGFEDLSMVFTLDLEVDTDRMSVANFGTYLPNLRHLRLSNSNIPSVRDLGTFLNSVEVIWMPRCCLVSLDGLSSFTKLVELYIAFNGVSDLSPCAMLDNIEVIDLEGNLIEDRSSLSYLRLCHNLTSLTLEGNPFVSKYGGKVRYRKVVREELPQITILDDIPIQKNPVSHSGEYDITKFDSEWEYINILLKEIGLLSGKAKNIVDGEKSGYPLVTGEAIEAGRSTLGLRPTSALKQKYQKNTIQFTEPKDGHNTLKLSRSSSVMMDKEVNSDEEELVSELTTGKVICGGISTALRRRRFSLQTGKIEKIQSACLRLESESVTSSALDKSYICSLEAGNTTQNEPSGQQTNNIKTVSDHETITNEEFNLRKECDIVLKELAEWRKLHSESKLLNSCKNTKRRKNKITKADLECHTVILSPDNDENTPDNHKDLQKECTEDVFTSIKTLKNCNEKPYTTHKKKLANSNENQNHKNTGPFKMSNEIDKSQIKIKQVNVGTSSIHNQSVNNNCTLSEFCSSSYSLQSINSDQINTNSSSIFPITSNCSSNRQKLNDSLSHVECFFDEQLIVENGESSTQDIHSQKLSLKNNHHHQVQHQPQISKVSNFKSSHTSSTNRIIRNESGNKLALKFTKSSNSTIQPLPSKPLVKHEN</sequence>
<feature type="region of interest" description="Disordered" evidence="1">
    <location>
        <begin position="651"/>
        <end position="674"/>
    </location>
</feature>
<proteinExistence type="predicted"/>
<dbReference type="Gene3D" id="3.80.10.10">
    <property type="entry name" value="Ribonuclease Inhibitor"/>
    <property type="match status" value="1"/>
</dbReference>
<accession>A0AA85A2M3</accession>
<evidence type="ECO:0008006" key="4">
    <source>
        <dbReference type="Google" id="ProtNLM"/>
    </source>
</evidence>
<dbReference type="InterPro" id="IPR040091">
    <property type="entry name" value="LRRC56"/>
</dbReference>
<reference evidence="3" key="1">
    <citation type="submission" date="2023-11" db="UniProtKB">
        <authorList>
            <consortium name="WormBaseParasite"/>
        </authorList>
    </citation>
    <scope>IDENTIFICATION</scope>
</reference>
<name>A0AA85A2M3_9TREM</name>
<protein>
    <recommendedName>
        <fullName evidence="4">Leucine-rich repeat-containing protein 56</fullName>
    </recommendedName>
</protein>
<evidence type="ECO:0000313" key="3">
    <source>
        <dbReference type="WBParaSite" id="SMRG1_60350.1"/>
    </source>
</evidence>
<organism evidence="2 3">
    <name type="scientific">Schistosoma margrebowiei</name>
    <dbReference type="NCBI Taxonomy" id="48269"/>
    <lineage>
        <taxon>Eukaryota</taxon>
        <taxon>Metazoa</taxon>
        <taxon>Spiralia</taxon>
        <taxon>Lophotrochozoa</taxon>
        <taxon>Platyhelminthes</taxon>
        <taxon>Trematoda</taxon>
        <taxon>Digenea</taxon>
        <taxon>Strigeidida</taxon>
        <taxon>Schistosomatoidea</taxon>
        <taxon>Schistosomatidae</taxon>
        <taxon>Schistosoma</taxon>
    </lineage>
</organism>
<evidence type="ECO:0000256" key="1">
    <source>
        <dbReference type="SAM" id="MobiDB-lite"/>
    </source>
</evidence>
<dbReference type="AlphaFoldDB" id="A0AA85A2M3"/>
<dbReference type="Proteomes" id="UP000050790">
    <property type="component" value="Unassembled WGS sequence"/>
</dbReference>
<dbReference type="SUPFAM" id="SSF52058">
    <property type="entry name" value="L domain-like"/>
    <property type="match status" value="1"/>
</dbReference>
<evidence type="ECO:0000313" key="2">
    <source>
        <dbReference type="Proteomes" id="UP000050790"/>
    </source>
</evidence>